<dbReference type="AlphaFoldDB" id="A0AAU7PMT0"/>
<dbReference type="GO" id="GO:0046872">
    <property type="term" value="F:metal ion binding"/>
    <property type="evidence" value="ECO:0007669"/>
    <property type="project" value="UniProtKB-KW"/>
</dbReference>
<dbReference type="SFLD" id="SFLDG01067">
    <property type="entry name" value="SPASM/twitch_domain_containing"/>
    <property type="match status" value="1"/>
</dbReference>
<dbReference type="InterPro" id="IPR023885">
    <property type="entry name" value="4Fe4S-binding_SPASM_dom"/>
</dbReference>
<dbReference type="PROSITE" id="PS01305">
    <property type="entry name" value="MOAA_NIFB_PQQE"/>
    <property type="match status" value="1"/>
</dbReference>
<evidence type="ECO:0000313" key="8">
    <source>
        <dbReference type="EMBL" id="XBS53545.1"/>
    </source>
</evidence>
<dbReference type="CDD" id="cd01335">
    <property type="entry name" value="Radical_SAM"/>
    <property type="match status" value="1"/>
</dbReference>
<dbReference type="SUPFAM" id="SSF102114">
    <property type="entry name" value="Radical SAM enzymes"/>
    <property type="match status" value="1"/>
</dbReference>
<dbReference type="InterPro" id="IPR013785">
    <property type="entry name" value="Aldolase_TIM"/>
</dbReference>
<evidence type="ECO:0000256" key="6">
    <source>
        <dbReference type="ARBA" id="ARBA00023014"/>
    </source>
</evidence>
<name>A0AAU7PMT0_9FIRM</name>
<comment type="cofactor">
    <cofactor evidence="1">
        <name>[4Fe-4S] cluster</name>
        <dbReference type="ChEBI" id="CHEBI:49883"/>
    </cofactor>
</comment>
<protein>
    <submittedName>
        <fullName evidence="8">Radical SAM protein</fullName>
    </submittedName>
</protein>
<dbReference type="PROSITE" id="PS51918">
    <property type="entry name" value="RADICAL_SAM"/>
    <property type="match status" value="1"/>
</dbReference>
<sequence>MRDTLKELKSNKFFVDNYHFSHNGINILLDVNNSDFYSVEDVYCDIADYLSDAGTTAEEIQDKYENKQIQEALENLKTFGFICEEEPKYKEIAIEQDKEVINLVVNVSHNCNLRCRYCFAASGSYNGERDIMSQEMADKTLNWFVNQAKTSKVLNINLFGGEPLTNIPLVKYMVKRCKELEVEYDKKIYIVISTNGTILNDELVQLIKENDIGLQISIDGDKEIHDANRPAANGQSSYDMLEKNVKVLLNEVDNSGLIPRATVAKGITDVTRIVNHMLDDLHFKCVALTPALGSYEETSYRQEDLDEYFKKYDVLAETFLEKLRNGEEYNIYPFVSEVDAVSKGIRRIYGCGSGLGFASVDIKGNIYPCMRFIGNEDYIIGHVKTSFNDKRHMFFDRTVYNRTKCKDCWARHLCGGACVAIQVECGETLQSSNPMVCQVAKRMAELAMYASSVIAKENLDFDMHKLTVNDFIRRRFS</sequence>
<dbReference type="InterPro" id="IPR058240">
    <property type="entry name" value="rSAM_sf"/>
</dbReference>
<dbReference type="Pfam" id="PF04055">
    <property type="entry name" value="Radical_SAM"/>
    <property type="match status" value="1"/>
</dbReference>
<dbReference type="SFLD" id="SFLDS00029">
    <property type="entry name" value="Radical_SAM"/>
    <property type="match status" value="1"/>
</dbReference>
<evidence type="ECO:0000256" key="3">
    <source>
        <dbReference type="ARBA" id="ARBA00022691"/>
    </source>
</evidence>
<dbReference type="GO" id="GO:0016491">
    <property type="term" value="F:oxidoreductase activity"/>
    <property type="evidence" value="ECO:0007669"/>
    <property type="project" value="InterPro"/>
</dbReference>
<evidence type="ECO:0000256" key="1">
    <source>
        <dbReference type="ARBA" id="ARBA00001966"/>
    </source>
</evidence>
<evidence type="ECO:0000256" key="5">
    <source>
        <dbReference type="ARBA" id="ARBA00023004"/>
    </source>
</evidence>
<keyword evidence="6" id="KW-0411">Iron-sulfur</keyword>
<dbReference type="InterPro" id="IPR000385">
    <property type="entry name" value="MoaA_NifB_PqqE_Fe-S-bd_CS"/>
</dbReference>
<evidence type="ECO:0000256" key="4">
    <source>
        <dbReference type="ARBA" id="ARBA00022723"/>
    </source>
</evidence>
<keyword evidence="4" id="KW-0479">Metal-binding</keyword>
<keyword evidence="3" id="KW-0949">S-adenosyl-L-methionine</keyword>
<dbReference type="NCBIfam" id="TIGR04085">
    <property type="entry name" value="rSAM_more_4Fe4S"/>
    <property type="match status" value="1"/>
</dbReference>
<keyword evidence="2" id="KW-0004">4Fe-4S</keyword>
<dbReference type="PANTHER" id="PTHR43273:SF8">
    <property type="entry name" value="RADICAL SAM DOMAIN PROTEIN"/>
    <property type="match status" value="1"/>
</dbReference>
<keyword evidence="5" id="KW-0408">Iron</keyword>
<reference evidence="8" key="1">
    <citation type="submission" date="2024-06" db="EMBL/GenBank/DDBJ databases">
        <title>Lacrimispora cavernae sp. nov., a novel anaerobe isolated from bat guano pile inside a cave.</title>
        <authorList>
            <person name="Miller S.L."/>
            <person name="Lu N."/>
            <person name="King J."/>
            <person name="Sankaranarayanan K."/>
            <person name="Lawson P.A."/>
        </authorList>
    </citation>
    <scope>NUCLEOTIDE SEQUENCE</scope>
    <source>
        <strain evidence="8">BS-2</strain>
    </source>
</reference>
<dbReference type="EMBL" id="CP157940">
    <property type="protein sequence ID" value="XBS53545.1"/>
    <property type="molecule type" value="Genomic_DNA"/>
</dbReference>
<feature type="domain" description="Radical SAM core" evidence="7">
    <location>
        <begin position="97"/>
        <end position="327"/>
    </location>
</feature>
<dbReference type="RefSeq" id="WP_349945608.1">
    <property type="nucleotide sequence ID" value="NZ_CP157940.1"/>
</dbReference>
<accession>A0AAU7PMT0</accession>
<dbReference type="GO" id="GO:0051539">
    <property type="term" value="F:4 iron, 4 sulfur cluster binding"/>
    <property type="evidence" value="ECO:0007669"/>
    <property type="project" value="UniProtKB-KW"/>
</dbReference>
<dbReference type="InterPro" id="IPR007197">
    <property type="entry name" value="rSAM"/>
</dbReference>
<gene>
    <name evidence="8" type="ORF">ABFV83_17290</name>
</gene>
<evidence type="ECO:0000256" key="2">
    <source>
        <dbReference type="ARBA" id="ARBA00022485"/>
    </source>
</evidence>
<evidence type="ECO:0000259" key="7">
    <source>
        <dbReference type="PROSITE" id="PS51918"/>
    </source>
</evidence>
<dbReference type="Gene3D" id="3.20.20.70">
    <property type="entry name" value="Aldolase class I"/>
    <property type="match status" value="1"/>
</dbReference>
<dbReference type="SFLD" id="SFLDG01386">
    <property type="entry name" value="main_SPASM_domain-containing"/>
    <property type="match status" value="1"/>
</dbReference>
<dbReference type="SFLD" id="SFLDG01384">
    <property type="entry name" value="thioether_bond_formation_requi"/>
    <property type="match status" value="1"/>
</dbReference>
<proteinExistence type="predicted"/>
<organism evidence="8">
    <name type="scientific">Lacrimispora sp. BS-2</name>
    <dbReference type="NCBI Taxonomy" id="3151850"/>
    <lineage>
        <taxon>Bacteria</taxon>
        <taxon>Bacillati</taxon>
        <taxon>Bacillota</taxon>
        <taxon>Clostridia</taxon>
        <taxon>Lachnospirales</taxon>
        <taxon>Lachnospiraceae</taxon>
        <taxon>Lacrimispora</taxon>
    </lineage>
</organism>
<dbReference type="InterPro" id="IPR023867">
    <property type="entry name" value="Sulphatase_maturase_rSAM"/>
</dbReference>
<dbReference type="PANTHER" id="PTHR43273">
    <property type="entry name" value="ANAEROBIC SULFATASE-MATURATING ENZYME HOMOLOG ASLB-RELATED"/>
    <property type="match status" value="1"/>
</dbReference>